<dbReference type="InterPro" id="IPR006311">
    <property type="entry name" value="TAT_signal"/>
</dbReference>
<dbReference type="CDD" id="cd13578">
    <property type="entry name" value="PBP2_Bug27"/>
    <property type="match status" value="1"/>
</dbReference>
<comment type="similarity">
    <text evidence="1">Belongs to the UPF0065 (bug) family.</text>
</comment>
<dbReference type="PROSITE" id="PS51318">
    <property type="entry name" value="TAT"/>
    <property type="match status" value="1"/>
</dbReference>
<dbReference type="InterPro" id="IPR042100">
    <property type="entry name" value="Bug_dom1"/>
</dbReference>
<dbReference type="RefSeq" id="WP_309829681.1">
    <property type="nucleotide sequence ID" value="NZ_JAVIZX010000001.1"/>
</dbReference>
<gene>
    <name evidence="3" type="ORF">QE399_002922</name>
</gene>
<dbReference type="PANTHER" id="PTHR42928">
    <property type="entry name" value="TRICARBOXYLATE-BINDING PROTEIN"/>
    <property type="match status" value="1"/>
</dbReference>
<dbReference type="InterPro" id="IPR005064">
    <property type="entry name" value="BUG"/>
</dbReference>
<dbReference type="EMBL" id="JAVIZX010000001">
    <property type="protein sequence ID" value="MDR6215233.1"/>
    <property type="molecule type" value="Genomic_DNA"/>
</dbReference>
<dbReference type="Pfam" id="PF03401">
    <property type="entry name" value="TctC"/>
    <property type="match status" value="1"/>
</dbReference>
<keyword evidence="4" id="KW-1185">Reference proteome</keyword>
<protein>
    <submittedName>
        <fullName evidence="3">Tripartite-type tricarboxylate transporter receptor subunit TctC</fullName>
    </submittedName>
</protein>
<proteinExistence type="inferred from homology"/>
<organism evidence="3 4">
    <name type="scientific">Paracidovorax wautersii</name>
    <dbReference type="NCBI Taxonomy" id="1177982"/>
    <lineage>
        <taxon>Bacteria</taxon>
        <taxon>Pseudomonadati</taxon>
        <taxon>Pseudomonadota</taxon>
        <taxon>Betaproteobacteria</taxon>
        <taxon>Burkholderiales</taxon>
        <taxon>Comamonadaceae</taxon>
        <taxon>Paracidovorax</taxon>
    </lineage>
</organism>
<dbReference type="Proteomes" id="UP001267710">
    <property type="component" value="Unassembled WGS sequence"/>
</dbReference>
<reference evidence="3 4" key="1">
    <citation type="submission" date="2023-08" db="EMBL/GenBank/DDBJ databases">
        <title>Functional and genomic diversity of the sorghum phyllosphere microbiome.</title>
        <authorList>
            <person name="Shade A."/>
        </authorList>
    </citation>
    <scope>NUCLEOTIDE SEQUENCE [LARGE SCALE GENOMIC DNA]</scope>
    <source>
        <strain evidence="3 4">SORGH_AS_0335</strain>
    </source>
</reference>
<keyword evidence="2" id="KW-0732">Signal</keyword>
<dbReference type="PIRSF" id="PIRSF017082">
    <property type="entry name" value="YflP"/>
    <property type="match status" value="1"/>
</dbReference>
<comment type="caution">
    <text evidence="3">The sequence shown here is derived from an EMBL/GenBank/DDBJ whole genome shotgun (WGS) entry which is preliminary data.</text>
</comment>
<dbReference type="SUPFAM" id="SSF53850">
    <property type="entry name" value="Periplasmic binding protein-like II"/>
    <property type="match status" value="1"/>
</dbReference>
<dbReference type="PANTHER" id="PTHR42928:SF5">
    <property type="entry name" value="BLR1237 PROTEIN"/>
    <property type="match status" value="1"/>
</dbReference>
<evidence type="ECO:0000313" key="3">
    <source>
        <dbReference type="EMBL" id="MDR6215233.1"/>
    </source>
</evidence>
<name>A0ABU1IFL0_9BURK</name>
<keyword evidence="3" id="KW-0675">Receptor</keyword>
<evidence type="ECO:0000256" key="1">
    <source>
        <dbReference type="ARBA" id="ARBA00006987"/>
    </source>
</evidence>
<dbReference type="Gene3D" id="3.40.190.10">
    <property type="entry name" value="Periplasmic binding protein-like II"/>
    <property type="match status" value="1"/>
</dbReference>
<sequence>MTQRRSILIRALALAAALGAVAPVWAQASAPAPAFPSKPVTLVVPFPPGGGTDTGARLLAEQLGRRWGQTVVVDNKGGAAGQIGADYVAKAKPDGYTLLLGNIGTQAINPSLYPKLPYDADTAFAPITLLAELPLAMMVHPSVQARTPAEFIALAKAQPGSLTYSSSGAGGAPHLAAELFKDQSGTFILHVPYRGGGPAIADLLAGHVQLSFMTVLEASGHIKAGKLRALAVTGDKRVAAFPDVPTLAEGALPGFNAISWIGVLAPGGTPPELVQKIAADVRAVMADEAVKARFAALGGVPRTTTPPEFAKLIKDDRARYAQIIRSRKITVD</sequence>
<evidence type="ECO:0000313" key="4">
    <source>
        <dbReference type="Proteomes" id="UP001267710"/>
    </source>
</evidence>
<feature type="signal peptide" evidence="2">
    <location>
        <begin position="1"/>
        <end position="26"/>
    </location>
</feature>
<accession>A0ABU1IFL0</accession>
<evidence type="ECO:0000256" key="2">
    <source>
        <dbReference type="SAM" id="SignalP"/>
    </source>
</evidence>
<feature type="chain" id="PRO_5045252569" evidence="2">
    <location>
        <begin position="27"/>
        <end position="332"/>
    </location>
</feature>
<dbReference type="Gene3D" id="3.40.190.150">
    <property type="entry name" value="Bordetella uptake gene, domain 1"/>
    <property type="match status" value="1"/>
</dbReference>